<gene>
    <name evidence="1" type="ORF">Drael01_00035</name>
</gene>
<proteinExistence type="predicted"/>
<sequence length="63" mass="6342">MASITAATSVQIASLLAAARKADLDIQKLGQGKYQGADINDARAAEIDANLTALKAAVTAITG</sequence>
<protein>
    <submittedName>
        <fullName evidence="1">Uncharacterized protein</fullName>
    </submittedName>
</protein>
<dbReference type="EMBL" id="PP179320">
    <property type="protein sequence ID" value="XAI70265.1"/>
    <property type="molecule type" value="Genomic_DNA"/>
</dbReference>
<evidence type="ECO:0000313" key="1">
    <source>
        <dbReference type="EMBL" id="XAI70265.1"/>
    </source>
</evidence>
<accession>A0AAU6W0P7</accession>
<reference evidence="1" key="1">
    <citation type="journal article" date="2024" name="J. Gen. Virol.">
        <title>Novel phages of Pseudomonas syringae unveil numerous potential auxiliary metabolic genes.</title>
        <authorList>
            <person name="Feltin C."/>
            <person name="Garneau J.R."/>
            <person name="Morris C.E."/>
            <person name="Berard A."/>
            <person name="Torres-Barcelo C."/>
        </authorList>
    </citation>
    <scope>NUCLEOTIDE SEQUENCE</scope>
</reference>
<organism evidence="1">
    <name type="scientific">Pseudomonas phage Drael01</name>
    <dbReference type="NCBI Taxonomy" id="3138533"/>
    <lineage>
        <taxon>Viruses</taxon>
    </lineage>
</organism>
<name>A0AAU6W0P7_9VIRU</name>